<dbReference type="GO" id="GO:0003677">
    <property type="term" value="F:DNA binding"/>
    <property type="evidence" value="ECO:0007669"/>
    <property type="project" value="UniProtKB-UniRule"/>
</dbReference>
<evidence type="ECO:0000313" key="6">
    <source>
        <dbReference type="EMBL" id="SDM58526.1"/>
    </source>
</evidence>
<evidence type="ECO:0000259" key="5">
    <source>
        <dbReference type="SMART" id="SM00738"/>
    </source>
</evidence>
<accession>A0A1G9UF39</accession>
<keyword evidence="4" id="KW-0238">DNA-binding</keyword>
<name>A0A1G9UF39_9GAMM</name>
<comment type="function">
    <text evidence="4">Enhances distal genes transcription elongation in a specialized subset of operons that encode extracytoplasmic components.</text>
</comment>
<sequence>MHESNDAPSDVSTDAIPRWYIIQCKGGESFRAAEHLDNQGYEVFHPVLEVQKKRRDKLVWVAEPLFPYYLFIRLDRLASNWRPIRSTRGVLKLVSFGHEPLAVDDALVQLLRDQAARSGDDAPQVNVYFRAGETVEITEGPFRDLKAVFESHKGEERAIVLLTMLHKQQRLEMPVGQLRRDG</sequence>
<evidence type="ECO:0000313" key="7">
    <source>
        <dbReference type="Proteomes" id="UP000199107"/>
    </source>
</evidence>
<dbReference type="NCBIfam" id="NF006534">
    <property type="entry name" value="PRK09014.1"/>
    <property type="match status" value="1"/>
</dbReference>
<dbReference type="Gene3D" id="3.30.70.940">
    <property type="entry name" value="NusG, N-terminal domain"/>
    <property type="match status" value="1"/>
</dbReference>
<dbReference type="SUPFAM" id="SSF82679">
    <property type="entry name" value="N-utilization substance G protein NusG, N-terminal domain"/>
    <property type="match status" value="1"/>
</dbReference>
<dbReference type="Proteomes" id="UP000199107">
    <property type="component" value="Unassembled WGS sequence"/>
</dbReference>
<dbReference type="InterPro" id="IPR043425">
    <property type="entry name" value="NusG-like"/>
</dbReference>
<keyword evidence="1 4" id="KW-0889">Transcription antitermination</keyword>
<dbReference type="InterPro" id="IPR036735">
    <property type="entry name" value="NGN_dom_sf"/>
</dbReference>
<dbReference type="GO" id="GO:0006354">
    <property type="term" value="P:DNA-templated transcription elongation"/>
    <property type="evidence" value="ECO:0007669"/>
    <property type="project" value="InterPro"/>
</dbReference>
<dbReference type="CDD" id="cd06091">
    <property type="entry name" value="KOW_NusG"/>
    <property type="match status" value="1"/>
</dbReference>
<dbReference type="OrthoDB" id="9790639at2"/>
<dbReference type="PANTHER" id="PTHR30265">
    <property type="entry name" value="RHO-INTERACTING TRANSCRIPTION TERMINATION FACTOR NUSG"/>
    <property type="match status" value="1"/>
</dbReference>
<evidence type="ECO:0000256" key="1">
    <source>
        <dbReference type="ARBA" id="ARBA00022814"/>
    </source>
</evidence>
<dbReference type="RefSeq" id="WP_089659855.1">
    <property type="nucleotide sequence ID" value="NZ_FNGH01000015.1"/>
</dbReference>
<evidence type="ECO:0000256" key="4">
    <source>
        <dbReference type="HAMAP-Rule" id="MF_00951"/>
    </source>
</evidence>
<organism evidence="6 7">
    <name type="scientific">Franzmannia pantelleriensis</name>
    <dbReference type="NCBI Taxonomy" id="48727"/>
    <lineage>
        <taxon>Bacteria</taxon>
        <taxon>Pseudomonadati</taxon>
        <taxon>Pseudomonadota</taxon>
        <taxon>Gammaproteobacteria</taxon>
        <taxon>Oceanospirillales</taxon>
        <taxon>Halomonadaceae</taxon>
        <taxon>Franzmannia</taxon>
    </lineage>
</organism>
<proteinExistence type="inferred from homology"/>
<comment type="similarity">
    <text evidence="4">Belongs to the RfaH family.</text>
</comment>
<dbReference type="SUPFAM" id="SSF50104">
    <property type="entry name" value="Translation proteins SH3-like domain"/>
    <property type="match status" value="1"/>
</dbReference>
<keyword evidence="7" id="KW-1185">Reference proteome</keyword>
<evidence type="ECO:0000256" key="3">
    <source>
        <dbReference type="ARBA" id="ARBA00023163"/>
    </source>
</evidence>
<feature type="domain" description="NusG-like N-terminal" evidence="5">
    <location>
        <begin position="16"/>
        <end position="115"/>
    </location>
</feature>
<dbReference type="InterPro" id="IPR010215">
    <property type="entry name" value="Transcription_antiterm_RfaH"/>
</dbReference>
<dbReference type="STRING" id="48727.SAMN05192555_11544"/>
<dbReference type="GO" id="GO:0005829">
    <property type="term" value="C:cytosol"/>
    <property type="evidence" value="ECO:0007669"/>
    <property type="project" value="TreeGrafter"/>
</dbReference>
<dbReference type="PANTHER" id="PTHR30265:SF7">
    <property type="entry name" value="TRANSCRIPTION ANTITERMINATION PROTEIN RFAH"/>
    <property type="match status" value="1"/>
</dbReference>
<keyword evidence="3 4" id="KW-0804">Transcription</keyword>
<dbReference type="Pfam" id="PF02357">
    <property type="entry name" value="NusG"/>
    <property type="match status" value="1"/>
</dbReference>
<dbReference type="InterPro" id="IPR008991">
    <property type="entry name" value="Translation_prot_SH3-like_sf"/>
</dbReference>
<dbReference type="AlphaFoldDB" id="A0A1G9UF39"/>
<reference evidence="7" key="1">
    <citation type="submission" date="2016-10" db="EMBL/GenBank/DDBJ databases">
        <authorList>
            <person name="Varghese N."/>
            <person name="Submissions S."/>
        </authorList>
    </citation>
    <scope>NUCLEOTIDE SEQUENCE [LARGE SCALE GENOMIC DNA]</scope>
    <source>
        <strain evidence="7">AAP</strain>
    </source>
</reference>
<dbReference type="NCBIfam" id="TIGR01955">
    <property type="entry name" value="RfaH"/>
    <property type="match status" value="1"/>
</dbReference>
<dbReference type="InterPro" id="IPR006645">
    <property type="entry name" value="NGN-like_dom"/>
</dbReference>
<dbReference type="EMBL" id="FNGH01000015">
    <property type="protein sequence ID" value="SDM58526.1"/>
    <property type="molecule type" value="Genomic_DNA"/>
</dbReference>
<protein>
    <recommendedName>
        <fullName evidence="4">Transcription antitermination protein RfaH</fullName>
    </recommendedName>
</protein>
<keyword evidence="2 4" id="KW-0805">Transcription regulation</keyword>
<dbReference type="GO" id="GO:0001073">
    <property type="term" value="F:transcription antitermination factor activity, DNA binding"/>
    <property type="evidence" value="ECO:0007669"/>
    <property type="project" value="UniProtKB-UniRule"/>
</dbReference>
<gene>
    <name evidence="4" type="primary">rfaH</name>
    <name evidence="6" type="ORF">SAMN05192555_11544</name>
</gene>
<dbReference type="HAMAP" id="MF_00951">
    <property type="entry name" value="RfaH"/>
    <property type="match status" value="1"/>
</dbReference>
<comment type="subunit">
    <text evidence="4">Interacts with both the nontemplate DNA and the RNA polymerase (RNAP).</text>
</comment>
<dbReference type="CDD" id="cd09892">
    <property type="entry name" value="NGN_SP_RfaH"/>
    <property type="match status" value="1"/>
</dbReference>
<evidence type="ECO:0000256" key="2">
    <source>
        <dbReference type="ARBA" id="ARBA00023015"/>
    </source>
</evidence>
<dbReference type="SMART" id="SM00738">
    <property type="entry name" value="NGN"/>
    <property type="match status" value="1"/>
</dbReference>